<dbReference type="InterPro" id="IPR011547">
    <property type="entry name" value="SLC26A/SulP_dom"/>
</dbReference>
<evidence type="ECO:0000256" key="5">
    <source>
        <dbReference type="SAM" id="Phobius"/>
    </source>
</evidence>
<dbReference type="EMBL" id="PEDP01001936">
    <property type="protein sequence ID" value="POS83056.1"/>
    <property type="molecule type" value="Genomic_DNA"/>
</dbReference>
<evidence type="ECO:0000259" key="6">
    <source>
        <dbReference type="PROSITE" id="PS50801"/>
    </source>
</evidence>
<dbReference type="SUPFAM" id="SSF52091">
    <property type="entry name" value="SpoIIaa-like"/>
    <property type="match status" value="1"/>
</dbReference>
<evidence type="ECO:0000256" key="3">
    <source>
        <dbReference type="ARBA" id="ARBA00022989"/>
    </source>
</evidence>
<dbReference type="NCBIfam" id="TIGR00815">
    <property type="entry name" value="sulP"/>
    <property type="match status" value="1"/>
</dbReference>
<dbReference type="Pfam" id="PF00916">
    <property type="entry name" value="Sulfate_transp"/>
    <property type="match status" value="1"/>
</dbReference>
<dbReference type="PANTHER" id="PTHR11814">
    <property type="entry name" value="SULFATE TRANSPORTER"/>
    <property type="match status" value="1"/>
</dbReference>
<comment type="caution">
    <text evidence="7">The sequence shown here is derived from an EMBL/GenBank/DDBJ whole genome shotgun (WGS) entry which is preliminary data.</text>
</comment>
<reference evidence="7 8" key="1">
    <citation type="submission" date="2017-10" db="EMBL/GenBank/DDBJ databases">
        <title>Development of genomic resources for the powdery mildew, Erysiphe pulchra.</title>
        <authorList>
            <person name="Wadl P.A."/>
            <person name="Mack B.M."/>
            <person name="Moore G."/>
            <person name="Beltz S.B."/>
        </authorList>
    </citation>
    <scope>NUCLEOTIDE SEQUENCE [LARGE SCALE GENOMIC DNA]</scope>
    <source>
        <strain evidence="7">Cflorida</strain>
    </source>
</reference>
<dbReference type="AlphaFoldDB" id="A0A2S4PLZ1"/>
<feature type="transmembrane region" description="Helical" evidence="5">
    <location>
        <begin position="173"/>
        <end position="195"/>
    </location>
</feature>
<dbReference type="STRING" id="225359.A0A2S4PLZ1"/>
<dbReference type="GO" id="GO:0055085">
    <property type="term" value="P:transmembrane transport"/>
    <property type="evidence" value="ECO:0007669"/>
    <property type="project" value="InterPro"/>
</dbReference>
<dbReference type="InterPro" id="IPR001902">
    <property type="entry name" value="SLC26A/SulP_fam"/>
</dbReference>
<gene>
    <name evidence="7" type="ORF">EPUL_005684</name>
</gene>
<keyword evidence="2 5" id="KW-0812">Transmembrane</keyword>
<evidence type="ECO:0000313" key="8">
    <source>
        <dbReference type="Proteomes" id="UP000237438"/>
    </source>
</evidence>
<dbReference type="Proteomes" id="UP000237438">
    <property type="component" value="Unassembled WGS sequence"/>
</dbReference>
<sequence>MLPETNEPKGPKVDFRDRVYNDLRTDPNWSRIKSLTSDALKSLPSSTVTYIVDKLPIIRWLPKYSSGWILNDVVSGTTIGLLLIPQSLAYAKIATVPQQYGLLSSWIPPLIYAFMGTSKDVCPGPTSIIGVLVAQVIKDYSDENLSPQQIAGVLTFLVGVISLIVGMMKMGFILSFISVPILSGFISAAGLLTILSQIPAFFGTEARSGTARRIYDIFANLPEAKLNDTLIGLSCMIILILVEKAGKLWGKTNKVIWSIVVCRNAILILIFTIFSYLINRNAETPYFAVSMTLQTKIEMPHLPSTNLIRLLFSRSITIFVAMSMEHLALAKTFSQKNNYKIDGSQEIVFLGVSNLINGFFPTIPGGGSFSRSAVNSESGVKTALSGIITSGFVLISLYFLTGALYWIPQATLSAVVILSVWSLLIGFSTFYKYWRLSFADFVASMISFWVTLFVSVEIGIGLAVFFSILHIILRMAFSSASTINIRNWLDVYPEKSFPISTTRVESLLNSTIIFAFKQPIIFLNADRCKNNLLETYQRHSSLICTSHTVSEPINAEKTITKSWSDSSQSTPDVLSMNSEYTLSDTSTPPLLVYILDLSNVPYIDVTGIQVLTDARRLLDEEANSKLQWRLVGVSKSLRARFEMAGWKLQDIGAEDCDMSNSEESSKNAPIAIFQDMHLAIAFGR</sequence>
<comment type="subcellular location">
    <subcellularLocation>
        <location evidence="1">Membrane</location>
        <topology evidence="1">Multi-pass membrane protein</topology>
    </subcellularLocation>
</comment>
<evidence type="ECO:0000256" key="4">
    <source>
        <dbReference type="ARBA" id="ARBA00023136"/>
    </source>
</evidence>
<dbReference type="Gene3D" id="3.30.750.24">
    <property type="entry name" value="STAS domain"/>
    <property type="match status" value="1"/>
</dbReference>
<evidence type="ECO:0000256" key="2">
    <source>
        <dbReference type="ARBA" id="ARBA00022692"/>
    </source>
</evidence>
<feature type="domain" description="STAS" evidence="6">
    <location>
        <begin position="509"/>
        <end position="645"/>
    </location>
</feature>
<feature type="transmembrane region" description="Helical" evidence="5">
    <location>
        <begin position="414"/>
        <end position="434"/>
    </location>
</feature>
<evidence type="ECO:0000256" key="1">
    <source>
        <dbReference type="ARBA" id="ARBA00004141"/>
    </source>
</evidence>
<dbReference type="OrthoDB" id="288203at2759"/>
<feature type="transmembrane region" description="Helical" evidence="5">
    <location>
        <begin position="347"/>
        <end position="363"/>
    </location>
</feature>
<organism evidence="7 8">
    <name type="scientific">Erysiphe pulchra</name>
    <dbReference type="NCBI Taxonomy" id="225359"/>
    <lineage>
        <taxon>Eukaryota</taxon>
        <taxon>Fungi</taxon>
        <taxon>Dikarya</taxon>
        <taxon>Ascomycota</taxon>
        <taxon>Pezizomycotina</taxon>
        <taxon>Leotiomycetes</taxon>
        <taxon>Erysiphales</taxon>
        <taxon>Erysiphaceae</taxon>
        <taxon>Erysiphe</taxon>
    </lineage>
</organism>
<feature type="transmembrane region" description="Helical" evidence="5">
    <location>
        <begin position="383"/>
        <end position="407"/>
    </location>
</feature>
<feature type="transmembrane region" description="Helical" evidence="5">
    <location>
        <begin position="150"/>
        <end position="166"/>
    </location>
</feature>
<dbReference type="PROSITE" id="PS50801">
    <property type="entry name" value="STAS"/>
    <property type="match status" value="1"/>
</dbReference>
<keyword evidence="3 5" id="KW-1133">Transmembrane helix</keyword>
<proteinExistence type="predicted"/>
<feature type="transmembrane region" description="Helical" evidence="5">
    <location>
        <begin position="255"/>
        <end position="278"/>
    </location>
</feature>
<keyword evidence="8" id="KW-1185">Reference proteome</keyword>
<name>A0A2S4PLZ1_9PEZI</name>
<evidence type="ECO:0000313" key="7">
    <source>
        <dbReference type="EMBL" id="POS83056.1"/>
    </source>
</evidence>
<dbReference type="InterPro" id="IPR002645">
    <property type="entry name" value="STAS_dom"/>
</dbReference>
<accession>A0A2S4PLZ1</accession>
<feature type="transmembrane region" description="Helical" evidence="5">
    <location>
        <begin position="446"/>
        <end position="473"/>
    </location>
</feature>
<dbReference type="InterPro" id="IPR036513">
    <property type="entry name" value="STAS_dom_sf"/>
</dbReference>
<keyword evidence="4 5" id="KW-0472">Membrane</keyword>
<dbReference type="GO" id="GO:0016020">
    <property type="term" value="C:membrane"/>
    <property type="evidence" value="ECO:0007669"/>
    <property type="project" value="UniProtKB-SubCell"/>
</dbReference>
<dbReference type="Pfam" id="PF01740">
    <property type="entry name" value="STAS"/>
    <property type="match status" value="1"/>
</dbReference>
<protein>
    <recommendedName>
        <fullName evidence="6">STAS domain-containing protein</fullName>
    </recommendedName>
</protein>